<dbReference type="InterPro" id="IPR036380">
    <property type="entry name" value="Isochorismatase-like_sf"/>
</dbReference>
<dbReference type="PANTHER" id="PTHR43540">
    <property type="entry name" value="PEROXYUREIDOACRYLATE/UREIDOACRYLATE AMIDOHYDROLASE-RELATED"/>
    <property type="match status" value="1"/>
</dbReference>
<reference evidence="3 4" key="1">
    <citation type="submission" date="2018-06" db="EMBL/GenBank/DDBJ databases">
        <title>Pseudomonas diversity within urban Lake Michigan freshwaters.</title>
        <authorList>
            <person name="Batrich M."/>
            <person name="Hatzopoulos T."/>
            <person name="Putonti C."/>
        </authorList>
    </citation>
    <scope>NUCLEOTIDE SEQUENCE [LARGE SCALE GENOMIC DNA]</scope>
    <source>
        <strain evidence="3 4">MB-090714</strain>
    </source>
</reference>
<feature type="domain" description="Isochorismatase-like" evidence="2">
    <location>
        <begin position="8"/>
        <end position="180"/>
    </location>
</feature>
<dbReference type="Pfam" id="PF00857">
    <property type="entry name" value="Isochorismatase"/>
    <property type="match status" value="1"/>
</dbReference>
<dbReference type="PANTHER" id="PTHR43540:SF6">
    <property type="entry name" value="ISOCHORISMATASE-LIKE DOMAIN-CONTAINING PROTEIN"/>
    <property type="match status" value="1"/>
</dbReference>
<dbReference type="Gene3D" id="3.40.50.850">
    <property type="entry name" value="Isochorismatase-like"/>
    <property type="match status" value="1"/>
</dbReference>
<dbReference type="CDD" id="cd01014">
    <property type="entry name" value="nicotinamidase_related"/>
    <property type="match status" value="1"/>
</dbReference>
<gene>
    <name evidence="3" type="ORF">DMO17_07200</name>
</gene>
<keyword evidence="1 3" id="KW-0378">Hydrolase</keyword>
<dbReference type="EMBL" id="QJRX01000003">
    <property type="protein sequence ID" value="PYC27517.1"/>
    <property type="molecule type" value="Genomic_DNA"/>
</dbReference>
<sequence>MSQQAKRALIVIDVQNEYVTGNLRIEYPPIEQSMANIGRAMDAASAAGIPVIVIQHLLPESAPIFATGSHNAELHPLVAERPRDHFIQKQMASSFAGTDLAAYLKQHEIDTLSVIGYMTHNCDDSTVRQAHHEGWKVELLHDAAGSPPYRNAMGSASAEEIHRVFTVVMHTGFAAVLSTDDWLNALQTGEVPQPDNIYLSNQRAIAGR</sequence>
<dbReference type="OrthoDB" id="1157330at2"/>
<evidence type="ECO:0000313" key="4">
    <source>
        <dbReference type="Proteomes" id="UP000248146"/>
    </source>
</evidence>
<proteinExistence type="predicted"/>
<evidence type="ECO:0000313" key="3">
    <source>
        <dbReference type="EMBL" id="PYC27517.1"/>
    </source>
</evidence>
<accession>A0A2V4M287</accession>
<evidence type="ECO:0000256" key="1">
    <source>
        <dbReference type="ARBA" id="ARBA00022801"/>
    </source>
</evidence>
<dbReference type="InterPro" id="IPR000868">
    <property type="entry name" value="Isochorismatase-like_dom"/>
</dbReference>
<dbReference type="SUPFAM" id="SSF52499">
    <property type="entry name" value="Isochorismatase-like hydrolases"/>
    <property type="match status" value="1"/>
</dbReference>
<comment type="caution">
    <text evidence="3">The sequence shown here is derived from an EMBL/GenBank/DDBJ whole genome shotgun (WGS) entry which is preliminary data.</text>
</comment>
<dbReference type="InterPro" id="IPR050272">
    <property type="entry name" value="Isochorismatase-like_hydrls"/>
</dbReference>
<dbReference type="Proteomes" id="UP000248146">
    <property type="component" value="Unassembled WGS sequence"/>
</dbReference>
<name>A0A2V4M287_AQUAC</name>
<protein>
    <submittedName>
        <fullName evidence="3">Cysteine hydrolase</fullName>
    </submittedName>
</protein>
<dbReference type="GO" id="GO:0016787">
    <property type="term" value="F:hydrolase activity"/>
    <property type="evidence" value="ECO:0007669"/>
    <property type="project" value="UniProtKB-KW"/>
</dbReference>
<dbReference type="RefSeq" id="WP_110681815.1">
    <property type="nucleotide sequence ID" value="NZ_QJRX01000003.1"/>
</dbReference>
<evidence type="ECO:0000259" key="2">
    <source>
        <dbReference type="Pfam" id="PF00857"/>
    </source>
</evidence>
<organism evidence="3 4">
    <name type="scientific">Aquipseudomonas alcaligenes</name>
    <name type="common">Pseudomonas alcaligenes</name>
    <dbReference type="NCBI Taxonomy" id="43263"/>
    <lineage>
        <taxon>Bacteria</taxon>
        <taxon>Pseudomonadati</taxon>
        <taxon>Pseudomonadota</taxon>
        <taxon>Gammaproteobacteria</taxon>
        <taxon>Pseudomonadales</taxon>
        <taxon>Pseudomonadaceae</taxon>
        <taxon>Aquipseudomonas</taxon>
    </lineage>
</organism>
<dbReference type="AlphaFoldDB" id="A0A2V4M287"/>